<dbReference type="EMBL" id="LSRX01000304">
    <property type="protein sequence ID" value="OLQ01137.1"/>
    <property type="molecule type" value="Genomic_DNA"/>
</dbReference>
<keyword evidence="2" id="KW-1185">Reference proteome</keyword>
<dbReference type="AlphaFoldDB" id="A0A1Q9E154"/>
<dbReference type="OrthoDB" id="10320331at2759"/>
<sequence>MALPLTKQVVSKTNETRELQQELQAIVDEKLLPAAGRMEAALEKLEHGDYDELWRTKKLEDHSQWLPKVHWDLASDLKGLDKDGRAMNDEAFRRLEEHCASPLLQSTTSACGSRRIAQLIEMWLLSRSPAFATIEST</sequence>
<name>A0A1Q9E154_SYMMI</name>
<comment type="caution">
    <text evidence="1">The sequence shown here is derived from an EMBL/GenBank/DDBJ whole genome shotgun (WGS) entry which is preliminary data.</text>
</comment>
<proteinExistence type="predicted"/>
<accession>A0A1Q9E154</accession>
<reference evidence="1 2" key="1">
    <citation type="submission" date="2016-02" db="EMBL/GenBank/DDBJ databases">
        <title>Genome analysis of coral dinoflagellate symbionts highlights evolutionary adaptations to a symbiotic lifestyle.</title>
        <authorList>
            <person name="Aranda M."/>
            <person name="Li Y."/>
            <person name="Liew Y.J."/>
            <person name="Baumgarten S."/>
            <person name="Simakov O."/>
            <person name="Wilson M."/>
            <person name="Piel J."/>
            <person name="Ashoor H."/>
            <person name="Bougouffa S."/>
            <person name="Bajic V.B."/>
            <person name="Ryu T."/>
            <person name="Ravasi T."/>
            <person name="Bayer T."/>
            <person name="Micklem G."/>
            <person name="Kim H."/>
            <person name="Bhak J."/>
            <person name="Lajeunesse T.C."/>
            <person name="Voolstra C.R."/>
        </authorList>
    </citation>
    <scope>NUCLEOTIDE SEQUENCE [LARGE SCALE GENOMIC DNA]</scope>
    <source>
        <strain evidence="1 2">CCMP2467</strain>
    </source>
</reference>
<dbReference type="Proteomes" id="UP000186817">
    <property type="component" value="Unassembled WGS sequence"/>
</dbReference>
<organism evidence="1 2">
    <name type="scientific">Symbiodinium microadriaticum</name>
    <name type="common">Dinoflagellate</name>
    <name type="synonym">Zooxanthella microadriatica</name>
    <dbReference type="NCBI Taxonomy" id="2951"/>
    <lineage>
        <taxon>Eukaryota</taxon>
        <taxon>Sar</taxon>
        <taxon>Alveolata</taxon>
        <taxon>Dinophyceae</taxon>
        <taxon>Suessiales</taxon>
        <taxon>Symbiodiniaceae</taxon>
        <taxon>Symbiodinium</taxon>
    </lineage>
</organism>
<evidence type="ECO:0000313" key="2">
    <source>
        <dbReference type="Proteomes" id="UP000186817"/>
    </source>
</evidence>
<evidence type="ECO:0000313" key="1">
    <source>
        <dbReference type="EMBL" id="OLQ01137.1"/>
    </source>
</evidence>
<protein>
    <submittedName>
        <fullName evidence="1">Uncharacterized protein</fullName>
    </submittedName>
</protein>
<gene>
    <name evidence="1" type="ORF">AK812_SmicGene16160</name>
</gene>